<organism evidence="2">
    <name type="scientific">marine sediment metagenome</name>
    <dbReference type="NCBI Taxonomy" id="412755"/>
    <lineage>
        <taxon>unclassified sequences</taxon>
        <taxon>metagenomes</taxon>
        <taxon>ecological metagenomes</taxon>
    </lineage>
</organism>
<name>X1RAH2_9ZZZZ</name>
<sequence length="101" mass="11345">KPACMSVLYLNISETARYAGVTNTTVYHWIELGVTRSKKRLFLTAVTIGGQYRIEEPGLNRFLDSLGGYEYVEDKSTEDESAEDESAEGKQNNNNNQEVYG</sequence>
<reference evidence="2" key="1">
    <citation type="journal article" date="2014" name="Front. Microbiol.">
        <title>High frequency of phylogenetically diverse reductive dehalogenase-homologous genes in deep subseafloor sedimentary metagenomes.</title>
        <authorList>
            <person name="Kawai M."/>
            <person name="Futagami T."/>
            <person name="Toyoda A."/>
            <person name="Takaki Y."/>
            <person name="Nishi S."/>
            <person name="Hori S."/>
            <person name="Arai W."/>
            <person name="Tsubouchi T."/>
            <person name="Morono Y."/>
            <person name="Uchiyama I."/>
            <person name="Ito T."/>
            <person name="Fujiyama A."/>
            <person name="Inagaki F."/>
            <person name="Takami H."/>
        </authorList>
    </citation>
    <scope>NUCLEOTIDE SEQUENCE</scope>
    <source>
        <strain evidence="2">Expedition CK06-06</strain>
    </source>
</reference>
<dbReference type="EMBL" id="BARV01034985">
    <property type="protein sequence ID" value="GAI52584.1"/>
    <property type="molecule type" value="Genomic_DNA"/>
</dbReference>
<feature type="non-terminal residue" evidence="2">
    <location>
        <position position="1"/>
    </location>
</feature>
<evidence type="ECO:0000313" key="2">
    <source>
        <dbReference type="EMBL" id="GAI52584.1"/>
    </source>
</evidence>
<feature type="region of interest" description="Disordered" evidence="1">
    <location>
        <begin position="73"/>
        <end position="101"/>
    </location>
</feature>
<feature type="compositionally biased region" description="Acidic residues" evidence="1">
    <location>
        <begin position="76"/>
        <end position="86"/>
    </location>
</feature>
<proteinExistence type="predicted"/>
<evidence type="ECO:0000256" key="1">
    <source>
        <dbReference type="SAM" id="MobiDB-lite"/>
    </source>
</evidence>
<dbReference type="AlphaFoldDB" id="X1RAH2"/>
<gene>
    <name evidence="2" type="ORF">S06H3_54661</name>
</gene>
<comment type="caution">
    <text evidence="2">The sequence shown here is derived from an EMBL/GenBank/DDBJ whole genome shotgun (WGS) entry which is preliminary data.</text>
</comment>
<accession>X1RAH2</accession>
<protein>
    <submittedName>
        <fullName evidence="2">Uncharacterized protein</fullName>
    </submittedName>
</protein>
<feature type="compositionally biased region" description="Polar residues" evidence="1">
    <location>
        <begin position="89"/>
        <end position="101"/>
    </location>
</feature>